<evidence type="ECO:0000313" key="3">
    <source>
        <dbReference type="Proteomes" id="UP000248012"/>
    </source>
</evidence>
<sequence>MELNADFNKRVVVHSDQLEWLASPMPGVDRRMLDRIGGEVARATTIVRYAAGSKFSEHTHTGGEEFIVLDGVFQDEHGDFPEGTYVRNPPTTAHTPGSEPGCTIFVKLWQFDMDDRNQFRKNMADELGAPVNGVATAELHRDLRETVTYSHLDAGATLETEHAGGFEVLVISGSVTEGGDTLGKGAWLRLPDGAKLSATAGDDGAKLWVKAGHLPHAQPPAV</sequence>
<dbReference type="Proteomes" id="UP000248012">
    <property type="component" value="Unassembled WGS sequence"/>
</dbReference>
<accession>A0A2V4MUU0</accession>
<evidence type="ECO:0000313" key="2">
    <source>
        <dbReference type="EMBL" id="PYC49189.1"/>
    </source>
</evidence>
<protein>
    <submittedName>
        <fullName evidence="2">Cupin</fullName>
    </submittedName>
</protein>
<organism evidence="2 3">
    <name type="scientific">Litorivita pollutaquae</name>
    <dbReference type="NCBI Taxonomy" id="2200892"/>
    <lineage>
        <taxon>Bacteria</taxon>
        <taxon>Pseudomonadati</taxon>
        <taxon>Pseudomonadota</taxon>
        <taxon>Alphaproteobacteria</taxon>
        <taxon>Rhodobacterales</taxon>
        <taxon>Paracoccaceae</taxon>
        <taxon>Litorivita</taxon>
    </lineage>
</organism>
<dbReference type="EMBL" id="QFVT01000002">
    <property type="protein sequence ID" value="PYC49189.1"/>
    <property type="molecule type" value="Genomic_DNA"/>
</dbReference>
<dbReference type="OrthoDB" id="9801227at2"/>
<name>A0A2V4MUU0_9RHOB</name>
<dbReference type="InterPro" id="IPR014710">
    <property type="entry name" value="RmlC-like_jellyroll"/>
</dbReference>
<dbReference type="RefSeq" id="WP_110794765.1">
    <property type="nucleotide sequence ID" value="NZ_KZ826481.1"/>
</dbReference>
<keyword evidence="3" id="KW-1185">Reference proteome</keyword>
<comment type="caution">
    <text evidence="2">The sequence shown here is derived from an EMBL/GenBank/DDBJ whole genome shotgun (WGS) entry which is preliminary data.</text>
</comment>
<evidence type="ECO:0000259" key="1">
    <source>
        <dbReference type="Pfam" id="PF12973"/>
    </source>
</evidence>
<feature type="domain" description="ChrR-like cupin" evidence="1">
    <location>
        <begin position="9"/>
        <end position="111"/>
    </location>
</feature>
<dbReference type="InterPro" id="IPR025979">
    <property type="entry name" value="ChrR-like_cupin_dom"/>
</dbReference>
<dbReference type="AlphaFoldDB" id="A0A2V4MUU0"/>
<gene>
    <name evidence="2" type="ORF">DI396_03905</name>
</gene>
<proteinExistence type="predicted"/>
<dbReference type="InterPro" id="IPR011051">
    <property type="entry name" value="RmlC_Cupin_sf"/>
</dbReference>
<dbReference type="SUPFAM" id="SSF51182">
    <property type="entry name" value="RmlC-like cupins"/>
    <property type="match status" value="2"/>
</dbReference>
<dbReference type="CDD" id="cd20303">
    <property type="entry name" value="cupin_ChrR_1"/>
    <property type="match status" value="1"/>
</dbReference>
<dbReference type="Pfam" id="PF12973">
    <property type="entry name" value="Cupin_7"/>
    <property type="match status" value="2"/>
</dbReference>
<feature type="domain" description="ChrR-like cupin" evidence="1">
    <location>
        <begin position="133"/>
        <end position="214"/>
    </location>
</feature>
<reference evidence="2 3" key="1">
    <citation type="submission" date="2018-05" db="EMBL/GenBank/DDBJ databases">
        <title>Oceanovita maritima gen. nov., sp. nov., a marine bacterium in the family Rhodobacteraceae isolated from surface seawater of Lundu port Xiamen, China.</title>
        <authorList>
            <person name="Hetharua B.H."/>
            <person name="Min D."/>
            <person name="Liao H."/>
            <person name="Tian Y."/>
        </authorList>
    </citation>
    <scope>NUCLEOTIDE SEQUENCE [LARGE SCALE GENOMIC DNA]</scope>
    <source>
        <strain evidence="2 3">FSX-11</strain>
    </source>
</reference>
<dbReference type="Gene3D" id="2.60.120.10">
    <property type="entry name" value="Jelly Rolls"/>
    <property type="match status" value="1"/>
</dbReference>